<dbReference type="Proteomes" id="UP000318380">
    <property type="component" value="Unassembled WGS sequence"/>
</dbReference>
<feature type="domain" description="HTH cro/C1-type" evidence="2">
    <location>
        <begin position="13"/>
        <end position="44"/>
    </location>
</feature>
<dbReference type="Gene3D" id="1.10.260.40">
    <property type="entry name" value="lambda repressor-like DNA-binding domains"/>
    <property type="match status" value="1"/>
</dbReference>
<dbReference type="GO" id="GO:0003677">
    <property type="term" value="F:DNA binding"/>
    <property type="evidence" value="ECO:0007669"/>
    <property type="project" value="InterPro"/>
</dbReference>
<keyword evidence="4" id="KW-1185">Reference proteome</keyword>
<dbReference type="CDD" id="cd00093">
    <property type="entry name" value="HTH_XRE"/>
    <property type="match status" value="1"/>
</dbReference>
<organism evidence="3 4">
    <name type="scientific">Kribbella amoyensis</name>
    <dbReference type="NCBI Taxonomy" id="996641"/>
    <lineage>
        <taxon>Bacteria</taxon>
        <taxon>Bacillati</taxon>
        <taxon>Actinomycetota</taxon>
        <taxon>Actinomycetes</taxon>
        <taxon>Propionibacteriales</taxon>
        <taxon>Kribbellaceae</taxon>
        <taxon>Kribbella</taxon>
    </lineage>
</organism>
<evidence type="ECO:0000313" key="4">
    <source>
        <dbReference type="Proteomes" id="UP000318380"/>
    </source>
</evidence>
<protein>
    <submittedName>
        <fullName evidence="3">Y4mF family transcriptional regulator</fullName>
    </submittedName>
</protein>
<comment type="caution">
    <text evidence="3">The sequence shown here is derived from an EMBL/GenBank/DDBJ whole genome shotgun (WGS) entry which is preliminary data.</text>
</comment>
<evidence type="ECO:0000313" key="3">
    <source>
        <dbReference type="EMBL" id="TWD81616.1"/>
    </source>
</evidence>
<dbReference type="PROSITE" id="PS50943">
    <property type="entry name" value="HTH_CROC1"/>
    <property type="match status" value="1"/>
</dbReference>
<gene>
    <name evidence="3" type="ORF">FB561_2732</name>
</gene>
<reference evidence="3 4" key="1">
    <citation type="submission" date="2019-06" db="EMBL/GenBank/DDBJ databases">
        <title>Sequencing the genomes of 1000 actinobacteria strains.</title>
        <authorList>
            <person name="Klenk H.-P."/>
        </authorList>
    </citation>
    <scope>NUCLEOTIDE SEQUENCE [LARGE SCALE GENOMIC DNA]</scope>
    <source>
        <strain evidence="3 4">DSM 24683</strain>
    </source>
</reference>
<sequence>MEVHTVRDLGAAVRQARRRRGMSQAELAELAGVSREWLVRLEQGHPRLEAQLVLDALAAVGLTVLTTSTEQPAEDTVEATWDDLLSGLSRRTANHDPAQGEDTTTGEDREDG</sequence>
<name>A0A561BRX8_9ACTN</name>
<feature type="region of interest" description="Disordered" evidence="1">
    <location>
        <begin position="88"/>
        <end position="112"/>
    </location>
</feature>
<dbReference type="Pfam" id="PF13560">
    <property type="entry name" value="HTH_31"/>
    <property type="match status" value="1"/>
</dbReference>
<dbReference type="EMBL" id="VIVK01000001">
    <property type="protein sequence ID" value="TWD81616.1"/>
    <property type="molecule type" value="Genomic_DNA"/>
</dbReference>
<dbReference type="OrthoDB" id="4557883at2"/>
<dbReference type="InterPro" id="IPR010982">
    <property type="entry name" value="Lambda_DNA-bd_dom_sf"/>
</dbReference>
<dbReference type="RefSeq" id="WP_145806593.1">
    <property type="nucleotide sequence ID" value="NZ_VIVK01000001.1"/>
</dbReference>
<evidence type="ECO:0000259" key="2">
    <source>
        <dbReference type="PROSITE" id="PS50943"/>
    </source>
</evidence>
<dbReference type="InterPro" id="IPR001387">
    <property type="entry name" value="Cro/C1-type_HTH"/>
</dbReference>
<dbReference type="AlphaFoldDB" id="A0A561BRX8"/>
<evidence type="ECO:0000256" key="1">
    <source>
        <dbReference type="SAM" id="MobiDB-lite"/>
    </source>
</evidence>
<proteinExistence type="predicted"/>
<accession>A0A561BRX8</accession>
<dbReference type="SMART" id="SM00530">
    <property type="entry name" value="HTH_XRE"/>
    <property type="match status" value="1"/>
</dbReference>
<dbReference type="SUPFAM" id="SSF47413">
    <property type="entry name" value="lambda repressor-like DNA-binding domains"/>
    <property type="match status" value="1"/>
</dbReference>